<comment type="function">
    <text evidence="6">Involved in the regulation of the intracellular balance of NAD and NADP, and is a key enzyme in the biosynthesis of NADP. Catalyzes specifically the phosphorylation on 2'-hydroxyl of the adenosine moiety of NAD to yield NADP.</text>
</comment>
<dbReference type="GO" id="GO:0051287">
    <property type="term" value="F:NAD binding"/>
    <property type="evidence" value="ECO:0007669"/>
    <property type="project" value="UniProtKB-ARBA"/>
</dbReference>
<dbReference type="AlphaFoldDB" id="A0A3D3YN00"/>
<keyword evidence="6" id="KW-0067">ATP-binding</keyword>
<organism evidence="7 8">
    <name type="scientific">Alistipes communis</name>
    <dbReference type="NCBI Taxonomy" id="2585118"/>
    <lineage>
        <taxon>Bacteria</taxon>
        <taxon>Pseudomonadati</taxon>
        <taxon>Bacteroidota</taxon>
        <taxon>Bacteroidia</taxon>
        <taxon>Bacteroidales</taxon>
        <taxon>Rikenellaceae</taxon>
        <taxon>Alistipes</taxon>
    </lineage>
</organism>
<keyword evidence="8" id="KW-1185">Reference proteome</keyword>
<dbReference type="Pfam" id="PF01513">
    <property type="entry name" value="NAD_kinase"/>
    <property type="match status" value="1"/>
</dbReference>
<dbReference type="InterPro" id="IPR016064">
    <property type="entry name" value="NAD/diacylglycerol_kinase_sf"/>
</dbReference>
<feature type="binding site" evidence="6">
    <location>
        <position position="213"/>
    </location>
    <ligand>
        <name>NAD(+)</name>
        <dbReference type="ChEBI" id="CHEBI:57540"/>
    </ligand>
</feature>
<dbReference type="PANTHER" id="PTHR20275:SF0">
    <property type="entry name" value="NAD KINASE"/>
    <property type="match status" value="1"/>
</dbReference>
<name>A0A3D3YN00_9BACT</name>
<dbReference type="GO" id="GO:0003951">
    <property type="term" value="F:NAD+ kinase activity"/>
    <property type="evidence" value="ECO:0007669"/>
    <property type="project" value="UniProtKB-UniRule"/>
</dbReference>
<comment type="similarity">
    <text evidence="6">Belongs to the NAD kinase family.</text>
</comment>
<dbReference type="InterPro" id="IPR002504">
    <property type="entry name" value="NADK"/>
</dbReference>
<comment type="cofactor">
    <cofactor evidence="6">
        <name>a divalent metal cation</name>
        <dbReference type="ChEBI" id="CHEBI:60240"/>
    </cofactor>
</comment>
<keyword evidence="3 6" id="KW-0521">NADP</keyword>
<dbReference type="STRING" id="1118061.GCA_000311925_02642"/>
<dbReference type="RefSeq" id="WP_019131613.1">
    <property type="nucleotide sequence ID" value="NZ_AP019735.1"/>
</dbReference>
<proteinExistence type="inferred from homology"/>
<reference evidence="8" key="1">
    <citation type="submission" date="2019-06" db="EMBL/GenBank/DDBJ databases">
        <title>Alistipes onderdonkii subsp. vulgaris subsp. nov., Alistipes dispar sp. nov. and Alistipes communis sp. nov., isolated from human faeces, and creation of Alistipes onderdonkii subsp. onderdonkii subsp. nov.</title>
        <authorList>
            <person name="Sakamoto M."/>
            <person name="Ikeyama N."/>
            <person name="Ogata Y."/>
            <person name="Suda W."/>
            <person name="Iino T."/>
            <person name="Hattori M."/>
            <person name="Ohkuma M."/>
        </authorList>
    </citation>
    <scope>NUCLEOTIDE SEQUENCE [LARGE SCALE GENOMIC DNA]</scope>
    <source>
        <strain evidence="8">5CBH24</strain>
    </source>
</reference>
<accession>A0A3D3YN00</accession>
<protein>
    <recommendedName>
        <fullName evidence="6">NAD kinase</fullName>
        <ecNumber evidence="6">2.7.1.23</ecNumber>
    </recommendedName>
    <alternativeName>
        <fullName evidence="6">ATP-dependent NAD kinase</fullName>
    </alternativeName>
</protein>
<evidence type="ECO:0000313" key="8">
    <source>
        <dbReference type="Proteomes" id="UP000318946"/>
    </source>
</evidence>
<dbReference type="GO" id="GO:0006741">
    <property type="term" value="P:NADP+ biosynthetic process"/>
    <property type="evidence" value="ECO:0007669"/>
    <property type="project" value="UniProtKB-UniRule"/>
</dbReference>
<accession>A0A4Y1XQG7</accession>
<dbReference type="SUPFAM" id="SSF111331">
    <property type="entry name" value="NAD kinase/diacylglycerol kinase-like"/>
    <property type="match status" value="1"/>
</dbReference>
<accession>A0A4Y1WTR0</accession>
<dbReference type="Gene3D" id="3.40.50.10330">
    <property type="entry name" value="Probable inorganic polyphosphate/atp-NAD kinase, domain 1"/>
    <property type="match status" value="1"/>
</dbReference>
<comment type="subcellular location">
    <subcellularLocation>
        <location evidence="6">Cytoplasm</location>
    </subcellularLocation>
</comment>
<dbReference type="KEGG" id="acou:A5CBH24_08490"/>
<evidence type="ECO:0000256" key="4">
    <source>
        <dbReference type="ARBA" id="ARBA00023027"/>
    </source>
</evidence>
<dbReference type="GO" id="GO:0005737">
    <property type="term" value="C:cytoplasm"/>
    <property type="evidence" value="ECO:0007669"/>
    <property type="project" value="UniProtKB-SubCell"/>
</dbReference>
<keyword evidence="6" id="KW-0547">Nucleotide-binding</keyword>
<evidence type="ECO:0000256" key="3">
    <source>
        <dbReference type="ARBA" id="ARBA00022857"/>
    </source>
</evidence>
<feature type="active site" description="Proton acceptor" evidence="6">
    <location>
        <position position="76"/>
    </location>
</feature>
<feature type="binding site" evidence="6">
    <location>
        <begin position="149"/>
        <end position="150"/>
    </location>
    <ligand>
        <name>NAD(+)</name>
        <dbReference type="ChEBI" id="CHEBI:57540"/>
    </ligand>
</feature>
<gene>
    <name evidence="6 7" type="primary">nadK</name>
    <name evidence="7" type="ORF">A5CBH24_08490</name>
</gene>
<sequence>MKLLLFSRRGVVHAADELRRTFAAIARYGFDFVVNKEFAETIRSLGVAQIPAEKEYGCNACPPVGDGAVMVCYGGDGTLLDGVRLLGGAPVPVVGINAGHMGFLTGGRKEAIEELFAEIARGTLRIEQRTMLRVEGAVEGMPQGALAVNEAAVQRSGAGMISVECRVDDQQVATYYGDGVIVSTPTGSTAYSLSAGGPVVAPGCRCLVISPLAPHNLTMRPVVVPDTSDVALRVRTRRSAVTLSLDNTAYDVADDTEIRVSLSEKRIFLGQAHNISFYDTLRDKMMWGVDIRD</sequence>
<dbReference type="GO" id="GO:0019674">
    <property type="term" value="P:NAD+ metabolic process"/>
    <property type="evidence" value="ECO:0007669"/>
    <property type="project" value="InterPro"/>
</dbReference>
<feature type="binding site" evidence="6">
    <location>
        <begin position="76"/>
        <end position="77"/>
    </location>
    <ligand>
        <name>NAD(+)</name>
        <dbReference type="ChEBI" id="CHEBI:57540"/>
    </ligand>
</feature>
<dbReference type="EC" id="2.7.1.23" evidence="6"/>
<evidence type="ECO:0000256" key="2">
    <source>
        <dbReference type="ARBA" id="ARBA00022777"/>
    </source>
</evidence>
<dbReference type="HAMAP" id="MF_00361">
    <property type="entry name" value="NAD_kinase"/>
    <property type="match status" value="1"/>
</dbReference>
<keyword evidence="1 6" id="KW-0808">Transferase</keyword>
<keyword evidence="2 6" id="KW-0418">Kinase</keyword>
<feature type="binding site" evidence="6">
    <location>
        <position position="178"/>
    </location>
    <ligand>
        <name>NAD(+)</name>
        <dbReference type="ChEBI" id="CHEBI:57540"/>
    </ligand>
</feature>
<comment type="caution">
    <text evidence="6">Lacks conserved residue(s) required for the propagation of feature annotation.</text>
</comment>
<dbReference type="PANTHER" id="PTHR20275">
    <property type="entry name" value="NAD KINASE"/>
    <property type="match status" value="1"/>
</dbReference>
<dbReference type="InterPro" id="IPR017438">
    <property type="entry name" value="ATP-NAD_kinase_N"/>
</dbReference>
<dbReference type="OrthoDB" id="9774737at2"/>
<dbReference type="GeneID" id="78341561"/>
<dbReference type="EMBL" id="AP019735">
    <property type="protein sequence ID" value="BBL03536.1"/>
    <property type="molecule type" value="Genomic_DNA"/>
</dbReference>
<dbReference type="Pfam" id="PF20143">
    <property type="entry name" value="NAD_kinase_C"/>
    <property type="match status" value="1"/>
</dbReference>
<evidence type="ECO:0000313" key="7">
    <source>
        <dbReference type="EMBL" id="BBL03536.1"/>
    </source>
</evidence>
<dbReference type="Gene3D" id="2.60.200.30">
    <property type="entry name" value="Probable inorganic polyphosphate/atp-NAD kinase, domain 2"/>
    <property type="match status" value="1"/>
</dbReference>
<evidence type="ECO:0000256" key="1">
    <source>
        <dbReference type="ARBA" id="ARBA00022679"/>
    </source>
</evidence>
<evidence type="ECO:0000256" key="5">
    <source>
        <dbReference type="ARBA" id="ARBA00047925"/>
    </source>
</evidence>
<keyword evidence="4 6" id="KW-0520">NAD</keyword>
<feature type="binding site" evidence="6">
    <location>
        <begin position="189"/>
        <end position="194"/>
    </location>
    <ligand>
        <name>NAD(+)</name>
        <dbReference type="ChEBI" id="CHEBI:57540"/>
    </ligand>
</feature>
<dbReference type="GO" id="GO:0046872">
    <property type="term" value="F:metal ion binding"/>
    <property type="evidence" value="ECO:0007669"/>
    <property type="project" value="UniProtKB-UniRule"/>
</dbReference>
<dbReference type="GO" id="GO:0005524">
    <property type="term" value="F:ATP binding"/>
    <property type="evidence" value="ECO:0007669"/>
    <property type="project" value="UniProtKB-KW"/>
</dbReference>
<comment type="catalytic activity">
    <reaction evidence="5 6">
        <text>NAD(+) + ATP = ADP + NADP(+) + H(+)</text>
        <dbReference type="Rhea" id="RHEA:18629"/>
        <dbReference type="ChEBI" id="CHEBI:15378"/>
        <dbReference type="ChEBI" id="CHEBI:30616"/>
        <dbReference type="ChEBI" id="CHEBI:57540"/>
        <dbReference type="ChEBI" id="CHEBI:58349"/>
        <dbReference type="ChEBI" id="CHEBI:456216"/>
        <dbReference type="EC" id="2.7.1.23"/>
    </reaction>
</comment>
<dbReference type="Proteomes" id="UP000318946">
    <property type="component" value="Chromosome"/>
</dbReference>
<dbReference type="InterPro" id="IPR017437">
    <property type="entry name" value="ATP-NAD_kinase_PpnK-typ_C"/>
</dbReference>
<keyword evidence="6" id="KW-0963">Cytoplasm</keyword>
<evidence type="ECO:0000256" key="6">
    <source>
        <dbReference type="HAMAP-Rule" id="MF_00361"/>
    </source>
</evidence>